<dbReference type="InterPro" id="IPR006168">
    <property type="entry name" value="G3P_DH_NAD-dep"/>
</dbReference>
<feature type="domain" description="Glycerol-3-phosphate dehydrogenase NAD-dependent N-terminal" evidence="10">
    <location>
        <begin position="3"/>
        <end position="158"/>
    </location>
</feature>
<dbReference type="RefSeq" id="WP_114641077.1">
    <property type="nucleotide sequence ID" value="NZ_JAACIO010000002.1"/>
</dbReference>
<feature type="binding site" evidence="7">
    <location>
        <position position="106"/>
    </location>
    <ligand>
        <name>NADPH</name>
        <dbReference type="ChEBI" id="CHEBI:57783"/>
    </ligand>
</feature>
<comment type="catalytic activity">
    <reaction evidence="7">
        <text>sn-glycerol 3-phosphate + NAD(+) = dihydroxyacetone phosphate + NADH + H(+)</text>
        <dbReference type="Rhea" id="RHEA:11092"/>
        <dbReference type="ChEBI" id="CHEBI:15378"/>
        <dbReference type="ChEBI" id="CHEBI:57540"/>
        <dbReference type="ChEBI" id="CHEBI:57597"/>
        <dbReference type="ChEBI" id="CHEBI:57642"/>
        <dbReference type="ChEBI" id="CHEBI:57945"/>
        <dbReference type="EC" id="1.1.1.94"/>
    </reaction>
</comment>
<comment type="similarity">
    <text evidence="1 7 8">Belongs to the NAD-dependent glycerol-3-phosphate dehydrogenase family.</text>
</comment>
<name>A0ABX9KKE3_9FUSO</name>
<reference evidence="12 13" key="1">
    <citation type="submission" date="2018-08" db="EMBL/GenBank/DDBJ databases">
        <title>Draft genome sequence of Psychrilyobacter sp. strain SD5 isolated from Black Sea water.</title>
        <authorList>
            <person name="Yadav S."/>
            <person name="Villanueva L."/>
            <person name="Damste J.S.S."/>
        </authorList>
    </citation>
    <scope>NUCLEOTIDE SEQUENCE [LARGE SCALE GENOMIC DNA]</scope>
    <source>
        <strain evidence="12 13">SD5</strain>
    </source>
</reference>
<feature type="binding site" evidence="7">
    <location>
        <position position="139"/>
    </location>
    <ligand>
        <name>sn-glycerol 3-phosphate</name>
        <dbReference type="ChEBI" id="CHEBI:57597"/>
    </ligand>
</feature>
<dbReference type="Proteomes" id="UP000263486">
    <property type="component" value="Unassembled WGS sequence"/>
</dbReference>
<evidence type="ECO:0000256" key="7">
    <source>
        <dbReference type="HAMAP-Rule" id="MF_00394"/>
    </source>
</evidence>
<sequence length="332" mass="36096">MGKIVVMGAGSWGTALARIIASKGNNVTLWDYNEERAELLQKSRVNKKFLPNAEFPETLQVTSKIEGLLDGVEYLIMAVPSQVLRSVMEKISCQLTEKTIIVNTAKGIEISTGMRLSQVIKDEILGKFHKNIVILSGPTHAEEVAKNLPSTIVAAGESECAKKIQELFNTENFRVYESNDIIGVELGGAVKNGIAIAAGAADGIGLGDNTKAALITRGLAEMIRFGEALGAKAETFSGLSGMGDLIVTCASTHSRNRYVGQKLGEGRKLQEILDEMEMVAEGVPTVKAVYELAQKKKVSMPILEGVYKVLYEDKLATEMVKELMTRDLKREF</sequence>
<keyword evidence="2 7" id="KW-0444">Lipid biosynthesis</keyword>
<feature type="binding site" evidence="7">
    <location>
        <position position="244"/>
    </location>
    <ligand>
        <name>sn-glycerol 3-phosphate</name>
        <dbReference type="ChEBI" id="CHEBI:57597"/>
    </ligand>
</feature>
<feature type="binding site" evidence="7">
    <location>
        <position position="12"/>
    </location>
    <ligand>
        <name>NADPH</name>
        <dbReference type="ChEBI" id="CHEBI:57783"/>
    </ligand>
</feature>
<comment type="subcellular location">
    <subcellularLocation>
        <location evidence="7">Cytoplasm</location>
    </subcellularLocation>
</comment>
<feature type="binding site" evidence="7">
    <location>
        <position position="11"/>
    </location>
    <ligand>
        <name>NADPH</name>
        <dbReference type="ChEBI" id="CHEBI:57783"/>
    </ligand>
</feature>
<keyword evidence="7 8" id="KW-0520">NAD</keyword>
<gene>
    <name evidence="7" type="primary">gpsA</name>
    <name evidence="12" type="ORF">DYH56_01460</name>
</gene>
<dbReference type="InterPro" id="IPR006109">
    <property type="entry name" value="G3P_DH_NAD-dep_C"/>
</dbReference>
<evidence type="ECO:0000256" key="1">
    <source>
        <dbReference type="ARBA" id="ARBA00011009"/>
    </source>
</evidence>
<evidence type="ECO:0000313" key="13">
    <source>
        <dbReference type="Proteomes" id="UP000263486"/>
    </source>
</evidence>
<protein>
    <recommendedName>
        <fullName evidence="7">Glycerol-3-phosphate dehydrogenase [NAD(P)+]</fullName>
        <ecNumber evidence="7">1.1.1.94</ecNumber>
    </recommendedName>
    <alternativeName>
        <fullName evidence="7">NAD(P)(+)-dependent glycerol-3-phosphate dehydrogenase</fullName>
    </alternativeName>
    <alternativeName>
        <fullName evidence="7">NAD(P)H-dependent dihydroxyacetone-phosphate reductase</fullName>
    </alternativeName>
</protein>
<feature type="binding site" evidence="7">
    <location>
        <position position="255"/>
    </location>
    <ligand>
        <name>sn-glycerol 3-phosphate</name>
        <dbReference type="ChEBI" id="CHEBI:57597"/>
    </ligand>
</feature>
<dbReference type="NCBIfam" id="NF000942">
    <property type="entry name" value="PRK00094.1-4"/>
    <property type="match status" value="1"/>
</dbReference>
<dbReference type="InterPro" id="IPR013328">
    <property type="entry name" value="6PGD_dom2"/>
</dbReference>
<keyword evidence="3 7" id="KW-0560">Oxidoreductase</keyword>
<evidence type="ECO:0000313" key="12">
    <source>
        <dbReference type="EMBL" id="REI42845.1"/>
    </source>
</evidence>
<dbReference type="SUPFAM" id="SSF48179">
    <property type="entry name" value="6-phosphogluconate dehydrogenase C-terminal domain-like"/>
    <property type="match status" value="1"/>
</dbReference>
<evidence type="ECO:0000256" key="3">
    <source>
        <dbReference type="ARBA" id="ARBA00023002"/>
    </source>
</evidence>
<feature type="domain" description="Glycerol-3-phosphate dehydrogenase NAD-dependent C-terminal" evidence="11">
    <location>
        <begin position="180"/>
        <end position="320"/>
    </location>
</feature>
<dbReference type="PANTHER" id="PTHR11728">
    <property type="entry name" value="GLYCEROL-3-PHOSPHATE DEHYDROGENASE"/>
    <property type="match status" value="1"/>
</dbReference>
<evidence type="ECO:0000256" key="6">
    <source>
        <dbReference type="ARBA" id="ARBA00023264"/>
    </source>
</evidence>
<feature type="binding site" evidence="7">
    <location>
        <position position="254"/>
    </location>
    <ligand>
        <name>sn-glycerol 3-phosphate</name>
        <dbReference type="ChEBI" id="CHEBI:57597"/>
    </ligand>
</feature>
<dbReference type="InterPro" id="IPR036291">
    <property type="entry name" value="NAD(P)-bd_dom_sf"/>
</dbReference>
<keyword evidence="7" id="KW-0521">NADP</keyword>
<dbReference type="PANTHER" id="PTHR11728:SF1">
    <property type="entry name" value="GLYCEROL-3-PHOSPHATE DEHYDROGENASE [NAD(+)] 2, CHLOROPLASTIC"/>
    <property type="match status" value="1"/>
</dbReference>
<keyword evidence="7" id="KW-0963">Cytoplasm</keyword>
<dbReference type="HAMAP" id="MF_00394">
    <property type="entry name" value="NAD_Glyc3P_dehydrog"/>
    <property type="match status" value="1"/>
</dbReference>
<evidence type="ECO:0000256" key="9">
    <source>
        <dbReference type="RuleBase" id="RU000439"/>
    </source>
</evidence>
<feature type="binding site" evidence="7">
    <location>
        <position position="256"/>
    </location>
    <ligand>
        <name>sn-glycerol 3-phosphate</name>
        <dbReference type="ChEBI" id="CHEBI:57597"/>
    </ligand>
</feature>
<feature type="active site" description="Proton acceptor" evidence="7">
    <location>
        <position position="191"/>
    </location>
</feature>
<comment type="function">
    <text evidence="7">Catalyzes the reduction of the glycolytic intermediate dihydroxyacetone phosphate (DHAP) to sn-glycerol 3-phosphate (G3P), the key precursor for phospholipid synthesis.</text>
</comment>
<accession>A0ABX9KKE3</accession>
<keyword evidence="13" id="KW-1185">Reference proteome</keyword>
<keyword evidence="7" id="KW-0547">Nucleotide-binding</keyword>
<dbReference type="PIRSF" id="PIRSF000114">
    <property type="entry name" value="Glycerol-3-P_dh"/>
    <property type="match status" value="1"/>
</dbReference>
<feature type="binding site" evidence="7">
    <location>
        <position position="255"/>
    </location>
    <ligand>
        <name>NADPH</name>
        <dbReference type="ChEBI" id="CHEBI:57783"/>
    </ligand>
</feature>
<dbReference type="NCBIfam" id="NF000941">
    <property type="entry name" value="PRK00094.1-3"/>
    <property type="match status" value="1"/>
</dbReference>
<dbReference type="Gene3D" id="3.40.50.720">
    <property type="entry name" value="NAD(P)-binding Rossmann-like Domain"/>
    <property type="match status" value="1"/>
</dbReference>
<feature type="binding site" evidence="7">
    <location>
        <position position="279"/>
    </location>
    <ligand>
        <name>NADPH</name>
        <dbReference type="ChEBI" id="CHEBI:57783"/>
    </ligand>
</feature>
<feature type="binding site" evidence="7">
    <location>
        <position position="137"/>
    </location>
    <ligand>
        <name>sn-glycerol 3-phosphate</name>
        <dbReference type="ChEBI" id="CHEBI:57597"/>
    </ligand>
</feature>
<evidence type="ECO:0000256" key="4">
    <source>
        <dbReference type="ARBA" id="ARBA00023098"/>
    </source>
</evidence>
<dbReference type="Gene3D" id="1.10.1040.10">
    <property type="entry name" value="N-(1-d-carboxylethyl)-l-norvaline Dehydrogenase, domain 2"/>
    <property type="match status" value="1"/>
</dbReference>
<dbReference type="Pfam" id="PF01210">
    <property type="entry name" value="NAD_Gly3P_dh_N"/>
    <property type="match status" value="1"/>
</dbReference>
<feature type="binding site" evidence="7">
    <location>
        <position position="141"/>
    </location>
    <ligand>
        <name>NADPH</name>
        <dbReference type="ChEBI" id="CHEBI:57783"/>
    </ligand>
</feature>
<keyword evidence="5 7" id="KW-0594">Phospholipid biosynthesis</keyword>
<dbReference type="NCBIfam" id="NF000940">
    <property type="entry name" value="PRK00094.1-2"/>
    <property type="match status" value="1"/>
</dbReference>
<dbReference type="SUPFAM" id="SSF51735">
    <property type="entry name" value="NAD(P)-binding Rossmann-fold domains"/>
    <property type="match status" value="1"/>
</dbReference>
<evidence type="ECO:0000259" key="11">
    <source>
        <dbReference type="Pfam" id="PF07479"/>
    </source>
</evidence>
<dbReference type="EMBL" id="QUAJ01000002">
    <property type="protein sequence ID" value="REI42845.1"/>
    <property type="molecule type" value="Genomic_DNA"/>
</dbReference>
<feature type="binding site" evidence="7">
    <location>
        <position position="281"/>
    </location>
    <ligand>
        <name>NADPH</name>
        <dbReference type="ChEBI" id="CHEBI:57783"/>
    </ligand>
</feature>
<proteinExistence type="inferred from homology"/>
<evidence type="ECO:0000256" key="2">
    <source>
        <dbReference type="ARBA" id="ARBA00022516"/>
    </source>
</evidence>
<dbReference type="InterPro" id="IPR011128">
    <property type="entry name" value="G3P_DH_NAD-dep_N"/>
</dbReference>
<comment type="catalytic activity">
    <reaction evidence="7 9">
        <text>sn-glycerol 3-phosphate + NADP(+) = dihydroxyacetone phosphate + NADPH + H(+)</text>
        <dbReference type="Rhea" id="RHEA:11096"/>
        <dbReference type="ChEBI" id="CHEBI:15378"/>
        <dbReference type="ChEBI" id="CHEBI:57597"/>
        <dbReference type="ChEBI" id="CHEBI:57642"/>
        <dbReference type="ChEBI" id="CHEBI:57783"/>
        <dbReference type="ChEBI" id="CHEBI:58349"/>
        <dbReference type="EC" id="1.1.1.94"/>
    </reaction>
</comment>
<comment type="caution">
    <text evidence="12">The sequence shown here is derived from an EMBL/GenBank/DDBJ whole genome shotgun (WGS) entry which is preliminary data.</text>
</comment>
<dbReference type="InterPro" id="IPR008927">
    <property type="entry name" value="6-PGluconate_DH-like_C_sf"/>
</dbReference>
<keyword evidence="6 7" id="KW-1208">Phospholipid metabolism</keyword>
<dbReference type="EC" id="1.1.1.94" evidence="7"/>
<evidence type="ECO:0000256" key="8">
    <source>
        <dbReference type="RuleBase" id="RU000437"/>
    </source>
</evidence>
<organism evidence="12 13">
    <name type="scientific">Psychrilyobacter piezotolerans</name>
    <dbReference type="NCBI Taxonomy" id="2293438"/>
    <lineage>
        <taxon>Bacteria</taxon>
        <taxon>Fusobacteriati</taxon>
        <taxon>Fusobacteriota</taxon>
        <taxon>Fusobacteriia</taxon>
        <taxon>Fusobacteriales</taxon>
        <taxon>Fusobacteriaceae</taxon>
        <taxon>Psychrilyobacter</taxon>
    </lineage>
</organism>
<comment type="caution">
    <text evidence="7">Lacks conserved residue(s) required for the propagation of feature annotation.</text>
</comment>
<keyword evidence="4 7" id="KW-0443">Lipid metabolism</keyword>
<comment type="pathway">
    <text evidence="7">Membrane lipid metabolism; glycerophospholipid metabolism.</text>
</comment>
<feature type="binding site" evidence="7">
    <location>
        <position position="191"/>
    </location>
    <ligand>
        <name>sn-glycerol 3-phosphate</name>
        <dbReference type="ChEBI" id="CHEBI:57597"/>
    </ligand>
</feature>
<evidence type="ECO:0000256" key="5">
    <source>
        <dbReference type="ARBA" id="ARBA00023209"/>
    </source>
</evidence>
<dbReference type="Pfam" id="PF07479">
    <property type="entry name" value="NAD_Gly3P_dh_C"/>
    <property type="match status" value="1"/>
</dbReference>
<feature type="binding site" evidence="7">
    <location>
        <position position="106"/>
    </location>
    <ligand>
        <name>sn-glycerol 3-phosphate</name>
        <dbReference type="ChEBI" id="CHEBI:57597"/>
    </ligand>
</feature>
<evidence type="ECO:0000259" key="10">
    <source>
        <dbReference type="Pfam" id="PF01210"/>
    </source>
</evidence>
<dbReference type="PRINTS" id="PR00077">
    <property type="entry name" value="GPDHDRGNASE"/>
</dbReference>
<dbReference type="GO" id="GO:0047952">
    <property type="term" value="F:glycerol-3-phosphate dehydrogenase [NAD(P)+] activity"/>
    <property type="evidence" value="ECO:0007669"/>
    <property type="project" value="UniProtKB-EC"/>
</dbReference>